<reference evidence="2" key="1">
    <citation type="journal article" date="2022" name="bioRxiv">
        <title>Sequencing and chromosome-scale assembly of the giantPleurodeles waltlgenome.</title>
        <authorList>
            <person name="Brown T."/>
            <person name="Elewa A."/>
            <person name="Iarovenko S."/>
            <person name="Subramanian E."/>
            <person name="Araus A.J."/>
            <person name="Petzold A."/>
            <person name="Susuki M."/>
            <person name="Suzuki K.-i.T."/>
            <person name="Hayashi T."/>
            <person name="Toyoda A."/>
            <person name="Oliveira C."/>
            <person name="Osipova E."/>
            <person name="Leigh N.D."/>
            <person name="Simon A."/>
            <person name="Yun M.H."/>
        </authorList>
    </citation>
    <scope>NUCLEOTIDE SEQUENCE</scope>
    <source>
        <strain evidence="2">20211129_DDA</strain>
        <tissue evidence="2">Liver</tissue>
    </source>
</reference>
<evidence type="ECO:0000313" key="2">
    <source>
        <dbReference type="EMBL" id="KAJ1214996.1"/>
    </source>
</evidence>
<evidence type="ECO:0000256" key="1">
    <source>
        <dbReference type="SAM" id="SignalP"/>
    </source>
</evidence>
<feature type="signal peptide" evidence="1">
    <location>
        <begin position="1"/>
        <end position="30"/>
    </location>
</feature>
<feature type="chain" id="PRO_5043899849" description="Secreted protein" evidence="1">
    <location>
        <begin position="31"/>
        <end position="91"/>
    </location>
</feature>
<dbReference type="Proteomes" id="UP001066276">
    <property type="component" value="Chromosome 1_1"/>
</dbReference>
<name>A0AAV7WQP0_PLEWA</name>
<comment type="caution">
    <text evidence="2">The sequence shown here is derived from an EMBL/GenBank/DDBJ whole genome shotgun (WGS) entry which is preliminary data.</text>
</comment>
<keyword evidence="1" id="KW-0732">Signal</keyword>
<gene>
    <name evidence="2" type="ORF">NDU88_002606</name>
</gene>
<evidence type="ECO:0000313" key="3">
    <source>
        <dbReference type="Proteomes" id="UP001066276"/>
    </source>
</evidence>
<evidence type="ECO:0008006" key="4">
    <source>
        <dbReference type="Google" id="ProtNLM"/>
    </source>
</evidence>
<sequence>MGALRLNCLLVKAGLPCTLVVCAGQTRVRASITPWDWMREPNCTPQGFGLYCVPGWKTRVFWWGLPDRLDVGCLEARLSIGGDIVHGRRSL</sequence>
<dbReference type="EMBL" id="JANPWB010000001">
    <property type="protein sequence ID" value="KAJ1214996.1"/>
    <property type="molecule type" value="Genomic_DNA"/>
</dbReference>
<organism evidence="2 3">
    <name type="scientific">Pleurodeles waltl</name>
    <name type="common">Iberian ribbed newt</name>
    <dbReference type="NCBI Taxonomy" id="8319"/>
    <lineage>
        <taxon>Eukaryota</taxon>
        <taxon>Metazoa</taxon>
        <taxon>Chordata</taxon>
        <taxon>Craniata</taxon>
        <taxon>Vertebrata</taxon>
        <taxon>Euteleostomi</taxon>
        <taxon>Amphibia</taxon>
        <taxon>Batrachia</taxon>
        <taxon>Caudata</taxon>
        <taxon>Salamandroidea</taxon>
        <taxon>Salamandridae</taxon>
        <taxon>Pleurodelinae</taxon>
        <taxon>Pleurodeles</taxon>
    </lineage>
</organism>
<proteinExistence type="predicted"/>
<dbReference type="AlphaFoldDB" id="A0AAV7WQP0"/>
<keyword evidence="3" id="KW-1185">Reference proteome</keyword>
<protein>
    <recommendedName>
        <fullName evidence="4">Secreted protein</fullName>
    </recommendedName>
</protein>
<accession>A0AAV7WQP0</accession>